<dbReference type="InterPro" id="IPR045474">
    <property type="entry name" value="GEVED"/>
</dbReference>
<dbReference type="SUPFAM" id="SSF101898">
    <property type="entry name" value="NHL repeat"/>
    <property type="match status" value="1"/>
</dbReference>
<evidence type="ECO:0000256" key="2">
    <source>
        <dbReference type="SAM" id="Phobius"/>
    </source>
</evidence>
<sequence>MEWTTESGGLVGRVSLSNPGEVSLRELTVSYDLEEILRDWDWDGVIRPDGGEVELLDGQFTWSGDLSAEEDRMFSFRLIDGLSAEEVPVLPEPRMSGQSCGPPQTEVGSLDESQPSHKGASGHANEKNPGPTASQDASESYRPPEQRRSCTNFAYVSVGSAPTVIYRFYPFSGESENTGITIPSGLDAIGVGPDGNLYGISKNPFRLAIIDPQTSTVTYREIDGLTRNRSWSLGDFDAEGSLWIAGEAVESSAILDVNSDPVKVTSLPDPGYGGWYDWALNPADGRFYAADGRNGDLITVDSTSSPMKVVLKNNVWPTGSQYNGVFFGETGIMYAIDSNGNVQSLDLSDSTPEKPVTADKIGSTSKVGIVSGASQGATDAGGCILAKDFGDAPDSYMTSYSNDGPHHDELTGLTIGEAIDLEGDARHSILDDGSLGELDGTGDSDDGLDEVPAVQDRTYTIAPTVINSTGGPATLAAWSDMNQDGSFSEDERVIASVPNGTEGTVELNWNVLELPQENGTTHLRLRLYQGDRSDPTPNGLGGAGEVEDWPVEVRVPKADLSTVKTASGGPVAPGEEFDYTVTVSNAGPSSAQNVTAVDELPAGLSFVSGEGCSAEGRTVTCGPEESLASGSEKAWTFTVELDSAYIGDGSDLGNTASADSDTDDGSPDNDESEEADPPVIEPKADLSTVKTASGGAVAPGEEFDYTVTVSNAGPSSAQNVTAVDELPAGLSFVSGEGCSAEGRTVTCGPEESLASGSEKAWTFTVELDSAYTGDGSDLGNVASADSDTDDDNSDNDESDPVNPPDIEPKADLSTVKTASLGPVAPGEEFDYTVTVSNAGPSSAQNVKAIDDLPDGLTFVSGDDCNATGRTVTCGPVSLVEVGEQTSWTFTVELDSAYTGDGSDLGNTASADSDTDDGNPDNDESEKADPPVIEPKADLSTVKTASGGPVAPGEEFEYTVTVSNAGPSSAQNVSAVDELPSGLTFVSGEDCSAEGQTVTCANRASLATGSQTSWTFTAMLSPDYTGDGSDLGNTASADSDTDDGNPDNDESEEADPPDILPPNAHLQVTKTVDSGDGVTAGDEIDYTVTVGNLGPSTAADVKAIDQLPAPMAFTAGDGCAAEEQKVTCGPEATLPVGAQKSWTFTVQLDDAYTGDGSDLGNSVATDSSTDGDSDGTDPVFPIIKPNQVDLAVAHEADDRITHTGTITSTVVNYGPHPARGGVIEIEVPDGLTTAGDSVGADCDIQGGTAVCEFGEVLAPQGEAASPVVLAEAAHDEIQISIPVETASMCRVADERLSTSATVRTAEGHEDVDLSNNDDEDYAIVVEGGPGCDDGAAVLPTTGGSLTAAVVAAVGTVVLGLALMTVARTRRERRDVG</sequence>
<name>A0ABV8TU12_9ACTN</name>
<reference evidence="6" key="1">
    <citation type="journal article" date="2019" name="Int. J. Syst. Evol. Microbiol.">
        <title>The Global Catalogue of Microorganisms (GCM) 10K type strain sequencing project: providing services to taxonomists for standard genome sequencing and annotation.</title>
        <authorList>
            <consortium name="The Broad Institute Genomics Platform"/>
            <consortium name="The Broad Institute Genome Sequencing Center for Infectious Disease"/>
            <person name="Wu L."/>
            <person name="Ma J."/>
        </authorList>
    </citation>
    <scope>NUCLEOTIDE SEQUENCE [LARGE SCALE GENOMIC DNA]</scope>
    <source>
        <strain evidence="6">IBRC-M 10908</strain>
    </source>
</reference>
<dbReference type="InterPro" id="IPR051172">
    <property type="entry name" value="Chlamydia_OmcB"/>
</dbReference>
<protein>
    <submittedName>
        <fullName evidence="5">GEVED domain-containing protein</fullName>
    </submittedName>
</protein>
<feature type="region of interest" description="Disordered" evidence="1">
    <location>
        <begin position="1026"/>
        <end position="1062"/>
    </location>
</feature>
<accession>A0ABV8TU12</accession>
<feature type="domain" description="DUF11" evidence="3">
    <location>
        <begin position="685"/>
        <end position="798"/>
    </location>
</feature>
<proteinExistence type="predicted"/>
<feature type="domain" description="DUF11" evidence="3">
    <location>
        <begin position="559"/>
        <end position="673"/>
    </location>
</feature>
<keyword evidence="6" id="KW-1185">Reference proteome</keyword>
<keyword evidence="2" id="KW-0472">Membrane</keyword>
<dbReference type="EMBL" id="JBHSDK010000003">
    <property type="protein sequence ID" value="MFC4334182.1"/>
    <property type="molecule type" value="Genomic_DNA"/>
</dbReference>
<dbReference type="Pfam" id="PF01345">
    <property type="entry name" value="DUF11"/>
    <property type="match status" value="6"/>
</dbReference>
<dbReference type="PANTHER" id="PTHR34819:SF3">
    <property type="entry name" value="CELL SURFACE PROTEIN"/>
    <property type="match status" value="1"/>
</dbReference>
<dbReference type="NCBIfam" id="TIGR01451">
    <property type="entry name" value="B_ant_repeat"/>
    <property type="match status" value="5"/>
</dbReference>
<dbReference type="Gene3D" id="2.60.40.10">
    <property type="entry name" value="Immunoglobulins"/>
    <property type="match status" value="3"/>
</dbReference>
<evidence type="ECO:0000313" key="6">
    <source>
        <dbReference type="Proteomes" id="UP001595823"/>
    </source>
</evidence>
<dbReference type="Proteomes" id="UP001595823">
    <property type="component" value="Unassembled WGS sequence"/>
</dbReference>
<keyword evidence="2" id="KW-0812">Transmembrane</keyword>
<feature type="compositionally biased region" description="Acidic residues" evidence="1">
    <location>
        <begin position="786"/>
        <end position="799"/>
    </location>
</feature>
<feature type="region of interest" description="Disordered" evidence="1">
    <location>
        <begin position="772"/>
        <end position="824"/>
    </location>
</feature>
<feature type="domain" description="DUF11" evidence="3">
    <location>
        <begin position="811"/>
        <end position="925"/>
    </location>
</feature>
<feature type="compositionally biased region" description="Acidic residues" evidence="1">
    <location>
        <begin position="912"/>
        <end position="925"/>
    </location>
</feature>
<dbReference type="RefSeq" id="WP_380617919.1">
    <property type="nucleotide sequence ID" value="NZ_JBHSDK010000003.1"/>
</dbReference>
<feature type="compositionally biased region" description="Acidic residues" evidence="1">
    <location>
        <begin position="660"/>
        <end position="676"/>
    </location>
</feature>
<feature type="domain" description="DUF11" evidence="3">
    <location>
        <begin position="1065"/>
        <end position="1174"/>
    </location>
</feature>
<feature type="region of interest" description="Disordered" evidence="1">
    <location>
        <begin position="648"/>
        <end position="681"/>
    </location>
</feature>
<evidence type="ECO:0000259" key="3">
    <source>
        <dbReference type="Pfam" id="PF01345"/>
    </source>
</evidence>
<dbReference type="Pfam" id="PF20009">
    <property type="entry name" value="GEVED"/>
    <property type="match status" value="1"/>
</dbReference>
<organism evidence="5 6">
    <name type="scientific">Salininema proteolyticum</name>
    <dbReference type="NCBI Taxonomy" id="1607685"/>
    <lineage>
        <taxon>Bacteria</taxon>
        <taxon>Bacillati</taxon>
        <taxon>Actinomycetota</taxon>
        <taxon>Actinomycetes</taxon>
        <taxon>Glycomycetales</taxon>
        <taxon>Glycomycetaceae</taxon>
        <taxon>Salininema</taxon>
    </lineage>
</organism>
<feature type="region of interest" description="Disordered" evidence="1">
    <location>
        <begin position="611"/>
        <end position="631"/>
    </location>
</feature>
<gene>
    <name evidence="5" type="ORF">ACFPET_03120</name>
</gene>
<feature type="domain" description="DUF11" evidence="3">
    <location>
        <begin position="1188"/>
        <end position="1317"/>
    </location>
</feature>
<evidence type="ECO:0000313" key="5">
    <source>
        <dbReference type="EMBL" id="MFC4334182.1"/>
    </source>
</evidence>
<feature type="region of interest" description="Disordered" evidence="1">
    <location>
        <begin position="91"/>
        <end position="146"/>
    </location>
</feature>
<feature type="compositionally biased region" description="Acidic residues" evidence="1">
    <location>
        <begin position="1038"/>
        <end position="1055"/>
    </location>
</feature>
<dbReference type="InterPro" id="IPR047589">
    <property type="entry name" value="DUF11_rpt"/>
</dbReference>
<dbReference type="InterPro" id="IPR013783">
    <property type="entry name" value="Ig-like_fold"/>
</dbReference>
<keyword evidence="2" id="KW-1133">Transmembrane helix</keyword>
<dbReference type="PANTHER" id="PTHR34819">
    <property type="entry name" value="LARGE CYSTEINE-RICH PERIPLASMIC PROTEIN OMCB"/>
    <property type="match status" value="1"/>
</dbReference>
<feature type="region of interest" description="Disordered" evidence="1">
    <location>
        <begin position="896"/>
        <end position="931"/>
    </location>
</feature>
<feature type="domain" description="DUF11" evidence="3">
    <location>
        <begin position="937"/>
        <end position="1051"/>
    </location>
</feature>
<feature type="transmembrane region" description="Helical" evidence="2">
    <location>
        <begin position="1344"/>
        <end position="1365"/>
    </location>
</feature>
<dbReference type="InterPro" id="IPR001434">
    <property type="entry name" value="OmcB-like_DUF11"/>
</dbReference>
<evidence type="ECO:0000256" key="1">
    <source>
        <dbReference type="SAM" id="MobiDB-lite"/>
    </source>
</evidence>
<evidence type="ECO:0000259" key="4">
    <source>
        <dbReference type="Pfam" id="PF20009"/>
    </source>
</evidence>
<feature type="domain" description="GEVED" evidence="4">
    <location>
        <begin position="475"/>
        <end position="551"/>
    </location>
</feature>
<feature type="region of interest" description="Disordered" evidence="1">
    <location>
        <begin position="1154"/>
        <end position="1177"/>
    </location>
</feature>
<comment type="caution">
    <text evidence="5">The sequence shown here is derived from an EMBL/GenBank/DDBJ whole genome shotgun (WGS) entry which is preliminary data.</text>
</comment>